<dbReference type="InterPro" id="IPR036390">
    <property type="entry name" value="WH_DNA-bd_sf"/>
</dbReference>
<dbReference type="RefSeq" id="WP_377350594.1">
    <property type="nucleotide sequence ID" value="NZ_JBHLTP010000013.1"/>
</dbReference>
<evidence type="ECO:0000313" key="5">
    <source>
        <dbReference type="Proteomes" id="UP001589836"/>
    </source>
</evidence>
<evidence type="ECO:0000313" key="4">
    <source>
        <dbReference type="EMBL" id="MFC0525383.1"/>
    </source>
</evidence>
<dbReference type="Pfam" id="PF00072">
    <property type="entry name" value="Response_reg"/>
    <property type="match status" value="1"/>
</dbReference>
<dbReference type="Pfam" id="PF08279">
    <property type="entry name" value="HTH_11"/>
    <property type="match status" value="1"/>
</dbReference>
<protein>
    <submittedName>
        <fullName evidence="4">Response regulator</fullName>
    </submittedName>
</protein>
<proteinExistence type="predicted"/>
<name>A0ABV6LSK8_9BACI</name>
<dbReference type="PANTHER" id="PTHR45526">
    <property type="entry name" value="TRANSCRIPTIONAL REGULATORY PROTEIN DPIA"/>
    <property type="match status" value="1"/>
</dbReference>
<dbReference type="InterPro" id="IPR011006">
    <property type="entry name" value="CheY-like_superfamily"/>
</dbReference>
<dbReference type="InterPro" id="IPR051271">
    <property type="entry name" value="2C-system_Tx_regulators"/>
</dbReference>
<sequence length="200" mass="22979">MILVIDDNEDIRFTVTEICEFGGWKADAYANGREGAAAFYPGKHELVMVDYHMPEWDGLETVRAIRKRDPSIPIIVLTVDDRMELVAKFTDAGATDFAQKPIKAADLISRIRLNMKMAKLQDDHQSAFVEKGINEDTLRQIKSHLRHQTEARTINELKQELPVSYQTVHRYLNYMVDMGEVEIEAHYGKKGRPKNKYKAI</sequence>
<dbReference type="PROSITE" id="PS50110">
    <property type="entry name" value="RESPONSE_REGULATORY"/>
    <property type="match status" value="1"/>
</dbReference>
<dbReference type="Gene3D" id="3.40.50.2300">
    <property type="match status" value="1"/>
</dbReference>
<dbReference type="InterPro" id="IPR001789">
    <property type="entry name" value="Sig_transdc_resp-reg_receiver"/>
</dbReference>
<keyword evidence="2" id="KW-0597">Phosphoprotein</keyword>
<feature type="modified residue" description="4-aspartylphosphate" evidence="2">
    <location>
        <position position="50"/>
    </location>
</feature>
<keyword evidence="1" id="KW-0902">Two-component regulatory system</keyword>
<gene>
    <name evidence="4" type="ORF">ACFFGV_17505</name>
</gene>
<dbReference type="InterPro" id="IPR036388">
    <property type="entry name" value="WH-like_DNA-bd_sf"/>
</dbReference>
<dbReference type="CDD" id="cd17546">
    <property type="entry name" value="REC_hyHK_CKI1_RcsC-like"/>
    <property type="match status" value="1"/>
</dbReference>
<evidence type="ECO:0000256" key="2">
    <source>
        <dbReference type="PROSITE-ProRule" id="PRU00169"/>
    </source>
</evidence>
<dbReference type="PANTHER" id="PTHR45526:SF1">
    <property type="entry name" value="TRANSCRIPTIONAL REGULATORY PROTEIN DCUR-RELATED"/>
    <property type="match status" value="1"/>
</dbReference>
<dbReference type="Gene3D" id="1.10.10.10">
    <property type="entry name" value="Winged helix-like DNA-binding domain superfamily/Winged helix DNA-binding domain"/>
    <property type="match status" value="1"/>
</dbReference>
<organism evidence="4 5">
    <name type="scientific">Pontibacillus salicampi</name>
    <dbReference type="NCBI Taxonomy" id="1449801"/>
    <lineage>
        <taxon>Bacteria</taxon>
        <taxon>Bacillati</taxon>
        <taxon>Bacillota</taxon>
        <taxon>Bacilli</taxon>
        <taxon>Bacillales</taxon>
        <taxon>Bacillaceae</taxon>
        <taxon>Pontibacillus</taxon>
    </lineage>
</organism>
<evidence type="ECO:0000259" key="3">
    <source>
        <dbReference type="PROSITE" id="PS50110"/>
    </source>
</evidence>
<dbReference type="SUPFAM" id="SSF52172">
    <property type="entry name" value="CheY-like"/>
    <property type="match status" value="1"/>
</dbReference>
<keyword evidence="5" id="KW-1185">Reference proteome</keyword>
<dbReference type="Proteomes" id="UP001589836">
    <property type="component" value="Unassembled WGS sequence"/>
</dbReference>
<dbReference type="SUPFAM" id="SSF46785">
    <property type="entry name" value="Winged helix' DNA-binding domain"/>
    <property type="match status" value="1"/>
</dbReference>
<dbReference type="SMART" id="SM00448">
    <property type="entry name" value="REC"/>
    <property type="match status" value="1"/>
</dbReference>
<comment type="caution">
    <text evidence="4">The sequence shown here is derived from an EMBL/GenBank/DDBJ whole genome shotgun (WGS) entry which is preliminary data.</text>
</comment>
<evidence type="ECO:0000256" key="1">
    <source>
        <dbReference type="ARBA" id="ARBA00023012"/>
    </source>
</evidence>
<dbReference type="EMBL" id="JBHLTP010000013">
    <property type="protein sequence ID" value="MFC0525383.1"/>
    <property type="molecule type" value="Genomic_DNA"/>
</dbReference>
<accession>A0ABV6LSK8</accession>
<reference evidence="4 5" key="1">
    <citation type="submission" date="2024-09" db="EMBL/GenBank/DDBJ databases">
        <authorList>
            <person name="Sun Q."/>
            <person name="Mori K."/>
        </authorList>
    </citation>
    <scope>NUCLEOTIDE SEQUENCE [LARGE SCALE GENOMIC DNA]</scope>
    <source>
        <strain evidence="4 5">NCAIM B.02529</strain>
    </source>
</reference>
<feature type="domain" description="Response regulatory" evidence="3">
    <location>
        <begin position="1"/>
        <end position="115"/>
    </location>
</feature>
<dbReference type="InterPro" id="IPR013196">
    <property type="entry name" value="HTH_11"/>
</dbReference>